<evidence type="ECO:0000256" key="2">
    <source>
        <dbReference type="SAM" id="Phobius"/>
    </source>
</evidence>
<accession>A0A2R4MB11</accession>
<evidence type="ECO:0000313" key="3">
    <source>
        <dbReference type="EMBL" id="AVX03153.1"/>
    </source>
</evidence>
<keyword evidence="2" id="KW-0812">Transmembrane</keyword>
<organism evidence="3 4">
    <name type="scientific">Maritalea myrionectae</name>
    <dbReference type="NCBI Taxonomy" id="454601"/>
    <lineage>
        <taxon>Bacteria</taxon>
        <taxon>Pseudomonadati</taxon>
        <taxon>Pseudomonadota</taxon>
        <taxon>Alphaproteobacteria</taxon>
        <taxon>Hyphomicrobiales</taxon>
        <taxon>Devosiaceae</taxon>
        <taxon>Maritalea</taxon>
    </lineage>
</organism>
<keyword evidence="4" id="KW-1185">Reference proteome</keyword>
<keyword evidence="2" id="KW-0472">Membrane</keyword>
<dbReference type="RefSeq" id="WP_117394897.1">
    <property type="nucleotide sequence ID" value="NZ_CP021330.1"/>
</dbReference>
<keyword evidence="2" id="KW-1133">Transmembrane helix</keyword>
<evidence type="ECO:0000256" key="1">
    <source>
        <dbReference type="SAM" id="MobiDB-lite"/>
    </source>
</evidence>
<protein>
    <recommendedName>
        <fullName evidence="5">Transmembrane protein</fullName>
    </recommendedName>
</protein>
<sequence length="175" mass="19334">MRSIFILIALLAFGPLSIWLDSDLVSDFRLRSEKLVYADVPTSQRKCTGTPVLLYSCGFKFEIAGETYRKRYVLVALGAPKTVHLLKGEQSGVITSTVGQDYIWNRIIAVLLACAVSLTTAIRLFRVFARPKANLRFAPETPSDRSHSTATGQRAQHRTGNAGFGPRSNGTFGRR</sequence>
<name>A0A2R4MB11_9HYPH</name>
<gene>
    <name evidence="3" type="ORF">MXMO3_00609</name>
</gene>
<feature type="transmembrane region" description="Helical" evidence="2">
    <location>
        <begin position="103"/>
        <end position="125"/>
    </location>
</feature>
<dbReference type="AlphaFoldDB" id="A0A2R4MB11"/>
<dbReference type="KEGG" id="mmyr:MXMO3_00609"/>
<feature type="region of interest" description="Disordered" evidence="1">
    <location>
        <begin position="138"/>
        <end position="175"/>
    </location>
</feature>
<proteinExistence type="predicted"/>
<reference evidence="3 4" key="1">
    <citation type="submission" date="2017-05" db="EMBL/GenBank/DDBJ databases">
        <title>Genome Analysis of Maritalea myrionectae HL2708#5.</title>
        <authorList>
            <consortium name="Cotde Inc.-PKNU"/>
            <person name="Jang D."/>
            <person name="Oh H.-M."/>
        </authorList>
    </citation>
    <scope>NUCLEOTIDE SEQUENCE [LARGE SCALE GENOMIC DNA]</scope>
    <source>
        <strain evidence="3 4">HL2708#5</strain>
    </source>
</reference>
<dbReference type="Proteomes" id="UP000258927">
    <property type="component" value="Chromosome"/>
</dbReference>
<evidence type="ECO:0008006" key="5">
    <source>
        <dbReference type="Google" id="ProtNLM"/>
    </source>
</evidence>
<evidence type="ECO:0000313" key="4">
    <source>
        <dbReference type="Proteomes" id="UP000258927"/>
    </source>
</evidence>
<dbReference type="EMBL" id="CP021330">
    <property type="protein sequence ID" value="AVX03153.1"/>
    <property type="molecule type" value="Genomic_DNA"/>
</dbReference>